<dbReference type="Proteomes" id="UP000316242">
    <property type="component" value="Unassembled WGS sequence"/>
</dbReference>
<accession>A0ABQ0RJH5</accession>
<organism evidence="1 2">
    <name type="scientific">Glutamicibacter nicotianae</name>
    <name type="common">Arthrobacter nicotianae</name>
    <dbReference type="NCBI Taxonomy" id="37929"/>
    <lineage>
        <taxon>Bacteria</taxon>
        <taxon>Bacillati</taxon>
        <taxon>Actinomycetota</taxon>
        <taxon>Actinomycetes</taxon>
        <taxon>Micrococcales</taxon>
        <taxon>Micrococcaceae</taxon>
        <taxon>Glutamicibacter</taxon>
    </lineage>
</organism>
<proteinExistence type="predicted"/>
<sequence length="128" mass="14360">MDHRPPRTPGEELRPAELELLALLCSGTDAESALARQQLEFARWGGYEFEDCECFLISFISKRDCRSIRHGGGPFSTVDVGKGGEHLGQLTLWVVDGYLHSVDYMPFEDDPGHLPTSENYTLEFVGRN</sequence>
<dbReference type="EMBL" id="BJNE01000003">
    <property type="protein sequence ID" value="GEC11953.1"/>
    <property type="molecule type" value="Genomic_DNA"/>
</dbReference>
<comment type="caution">
    <text evidence="1">The sequence shown here is derived from an EMBL/GenBank/DDBJ whole genome shotgun (WGS) entry which is preliminary data.</text>
</comment>
<reference evidence="1 2" key="1">
    <citation type="submission" date="2019-06" db="EMBL/GenBank/DDBJ databases">
        <title>Whole genome shotgun sequence of Glutamicibacter nicotianae NBRC 14234.</title>
        <authorList>
            <person name="Hosoyama A."/>
            <person name="Uohara A."/>
            <person name="Ohji S."/>
            <person name="Ichikawa N."/>
        </authorList>
    </citation>
    <scope>NUCLEOTIDE SEQUENCE [LARGE SCALE GENOMIC DNA]</scope>
    <source>
        <strain evidence="1 2">NBRC 14234</strain>
    </source>
</reference>
<evidence type="ECO:0000313" key="1">
    <source>
        <dbReference type="EMBL" id="GEC11953.1"/>
    </source>
</evidence>
<evidence type="ECO:0000313" key="2">
    <source>
        <dbReference type="Proteomes" id="UP000316242"/>
    </source>
</evidence>
<keyword evidence="2" id="KW-1185">Reference proteome</keyword>
<protein>
    <submittedName>
        <fullName evidence="1">Uncharacterized protein</fullName>
    </submittedName>
</protein>
<name>A0ABQ0RJH5_GLUNI</name>
<gene>
    <name evidence="1" type="ORF">ANI01nite_11560</name>
</gene>
<dbReference type="RefSeq" id="WP_141356632.1">
    <property type="nucleotide sequence ID" value="NZ_BAAAWM010000001.1"/>
</dbReference>